<reference evidence="2" key="1">
    <citation type="submission" date="2017-02" db="EMBL/GenBank/DDBJ databases">
        <title>Comparative genomics and description of representatives of a novel lineage of planctomycetes thriving in anoxic sediments.</title>
        <authorList>
            <person name="Spring S."/>
            <person name="Bunk B."/>
            <person name="Sproer C."/>
        </authorList>
    </citation>
    <scope>NUCLEOTIDE SEQUENCE [LARGE SCALE GENOMIC DNA]</scope>
    <source>
        <strain evidence="2">ST-NAGAB-D1</strain>
    </source>
</reference>
<dbReference type="KEGG" id="alus:STSP2_00520"/>
<sequence>MLTQLLETLQNLAAPADKQIEYLDGMQVQELVWEFMDASDNLDILVEDGLLTTETYQAIKLLKAKVARLNNSQNQCSHEALKTSPDWQQVRQLAKQILNRLDDTL</sequence>
<dbReference type="EMBL" id="CP019791">
    <property type="protein sequence ID" value="AQT67376.1"/>
    <property type="molecule type" value="Genomic_DNA"/>
</dbReference>
<evidence type="ECO:0000313" key="1">
    <source>
        <dbReference type="EMBL" id="AQT67376.1"/>
    </source>
</evidence>
<dbReference type="Proteomes" id="UP000189674">
    <property type="component" value="Chromosome"/>
</dbReference>
<proteinExistence type="predicted"/>
<dbReference type="AlphaFoldDB" id="A0A1U9NIP3"/>
<organism evidence="1 2">
    <name type="scientific">Anaerohalosphaera lusitana</name>
    <dbReference type="NCBI Taxonomy" id="1936003"/>
    <lineage>
        <taxon>Bacteria</taxon>
        <taxon>Pseudomonadati</taxon>
        <taxon>Planctomycetota</taxon>
        <taxon>Phycisphaerae</taxon>
        <taxon>Sedimentisphaerales</taxon>
        <taxon>Anaerohalosphaeraceae</taxon>
        <taxon>Anaerohalosphaera</taxon>
    </lineage>
</organism>
<protein>
    <submittedName>
        <fullName evidence="1">Uncharacterized protein</fullName>
    </submittedName>
</protein>
<accession>A0A1U9NIP3</accession>
<dbReference type="RefSeq" id="WP_146659570.1">
    <property type="nucleotide sequence ID" value="NZ_CP019791.1"/>
</dbReference>
<dbReference type="STRING" id="1936003.STSP2_00520"/>
<dbReference type="OrthoDB" id="3537207at2"/>
<gene>
    <name evidence="1" type="ORF">STSP2_00520</name>
</gene>
<keyword evidence="2" id="KW-1185">Reference proteome</keyword>
<evidence type="ECO:0000313" key="2">
    <source>
        <dbReference type="Proteomes" id="UP000189674"/>
    </source>
</evidence>
<name>A0A1U9NIP3_9BACT</name>